<feature type="transmembrane region" description="Helical" evidence="1">
    <location>
        <begin position="92"/>
        <end position="114"/>
    </location>
</feature>
<reference evidence="4 5" key="1">
    <citation type="submission" date="2018-08" db="EMBL/GenBank/DDBJ databases">
        <title>A genome reference for cultivated species of the human gut microbiota.</title>
        <authorList>
            <person name="Zou Y."/>
            <person name="Xue W."/>
            <person name="Luo G."/>
        </authorList>
    </citation>
    <scope>NUCLEOTIDE SEQUENCE [LARGE SCALE GENOMIC DNA]</scope>
    <source>
        <strain evidence="4 5">AF14-49</strain>
    </source>
</reference>
<name>A0A412WVD9_9BACT</name>
<dbReference type="InterPro" id="IPR032508">
    <property type="entry name" value="FecR_C"/>
</dbReference>
<organism evidence="4 5">
    <name type="scientific">Butyricimonas virosa</name>
    <dbReference type="NCBI Taxonomy" id="544645"/>
    <lineage>
        <taxon>Bacteria</taxon>
        <taxon>Pseudomonadati</taxon>
        <taxon>Bacteroidota</taxon>
        <taxon>Bacteroidia</taxon>
        <taxon>Bacteroidales</taxon>
        <taxon>Odoribacteraceae</taxon>
        <taxon>Butyricimonas</taxon>
    </lineage>
</organism>
<dbReference type="Proteomes" id="UP000283589">
    <property type="component" value="Unassembled WGS sequence"/>
</dbReference>
<evidence type="ECO:0000256" key="1">
    <source>
        <dbReference type="SAM" id="Phobius"/>
    </source>
</evidence>
<sequence length="404" mass="46375">MVMKREQILARVIIRVRLGMATEEERELLGKWLDEEVANRRLYRNIIRGRSIAGRLRLEDEINQTTDFQKVYEEVARRLAVHRSRRYSLRRIVVVSGAIASCLVGIFVALHPLIKVEVHESISVQGELKEMKVVKEKVMLVLGNGERIGLVKQVPDSLKLEQATLIGTKGGLHYEANTDSVPEREEFHRIETAVGGDFFVVLSDGTRVWLNSTSEFVYPVQFIGDRRVVQLKGEAYFEVKHDPARPFIVQVRDVETRVLGTAFNVSAYENEESVYTTLLTGKVQVSLTDQRSDIPSMVLRPGMQSCWKKETGEFSVRKVDTKNVVAWRYGEFVFDEDDIEVVTRMLSRWYEVRFVYDGKRKGRHTFSGKMSKDEKLESILKILTLAGGPEFRVEDGIVHIIEKR</sequence>
<dbReference type="Gene3D" id="2.60.120.1440">
    <property type="match status" value="1"/>
</dbReference>
<dbReference type="Pfam" id="PF04773">
    <property type="entry name" value="FecR"/>
    <property type="match status" value="1"/>
</dbReference>
<keyword evidence="1" id="KW-0812">Transmembrane</keyword>
<evidence type="ECO:0000259" key="2">
    <source>
        <dbReference type="Pfam" id="PF04773"/>
    </source>
</evidence>
<evidence type="ECO:0000313" key="5">
    <source>
        <dbReference type="Proteomes" id="UP000283589"/>
    </source>
</evidence>
<evidence type="ECO:0000259" key="3">
    <source>
        <dbReference type="Pfam" id="PF16344"/>
    </source>
</evidence>
<proteinExistence type="predicted"/>
<dbReference type="GO" id="GO:0016989">
    <property type="term" value="F:sigma factor antagonist activity"/>
    <property type="evidence" value="ECO:0007669"/>
    <property type="project" value="TreeGrafter"/>
</dbReference>
<dbReference type="Pfam" id="PF16344">
    <property type="entry name" value="FecR_C"/>
    <property type="match status" value="1"/>
</dbReference>
<dbReference type="PANTHER" id="PTHR30273:SF2">
    <property type="entry name" value="PROTEIN FECR"/>
    <property type="match status" value="1"/>
</dbReference>
<dbReference type="STRING" id="1121130.GCA_000519105_01350"/>
<dbReference type="FunFam" id="2.60.120.1440:FF:000001">
    <property type="entry name" value="Putative anti-sigma factor"/>
    <property type="match status" value="1"/>
</dbReference>
<evidence type="ECO:0000313" key="4">
    <source>
        <dbReference type="EMBL" id="RGV31278.1"/>
    </source>
</evidence>
<keyword evidence="1" id="KW-1133">Transmembrane helix</keyword>
<feature type="domain" description="Protein FecR C-terminal" evidence="3">
    <location>
        <begin position="331"/>
        <end position="400"/>
    </location>
</feature>
<dbReference type="InterPro" id="IPR012373">
    <property type="entry name" value="Ferrdict_sens_TM"/>
</dbReference>
<accession>A0A412WVD9</accession>
<dbReference type="RefSeq" id="WP_118261400.1">
    <property type="nucleotide sequence ID" value="NZ_CAJUBB010000045.1"/>
</dbReference>
<dbReference type="EMBL" id="QRZA01000036">
    <property type="protein sequence ID" value="RGV31278.1"/>
    <property type="molecule type" value="Genomic_DNA"/>
</dbReference>
<dbReference type="Gene3D" id="3.55.50.30">
    <property type="match status" value="1"/>
</dbReference>
<dbReference type="AlphaFoldDB" id="A0A412WVD9"/>
<protein>
    <submittedName>
        <fullName evidence="4">DUF4974 domain-containing protein</fullName>
    </submittedName>
</protein>
<comment type="caution">
    <text evidence="4">The sequence shown here is derived from an EMBL/GenBank/DDBJ whole genome shotgun (WGS) entry which is preliminary data.</text>
</comment>
<dbReference type="InterPro" id="IPR006860">
    <property type="entry name" value="FecR"/>
</dbReference>
<dbReference type="PANTHER" id="PTHR30273">
    <property type="entry name" value="PERIPLASMIC SIGNAL SENSOR AND SIGMA FACTOR ACTIVATOR FECR-RELATED"/>
    <property type="match status" value="1"/>
</dbReference>
<keyword evidence="1" id="KW-0472">Membrane</keyword>
<gene>
    <name evidence="4" type="ORF">DWW18_18160</name>
</gene>
<feature type="domain" description="FecR protein" evidence="2">
    <location>
        <begin position="189"/>
        <end position="284"/>
    </location>
</feature>
<dbReference type="GeneID" id="86893753"/>